<reference evidence="1" key="1">
    <citation type="submission" date="2021-05" db="EMBL/GenBank/DDBJ databases">
        <title>Complete genome sequence of the cellulolytic planctomycete Telmatocola sphagniphila SP2T and characterization of the first cellulase from planctomycetes.</title>
        <authorList>
            <person name="Rakitin A.L."/>
            <person name="Beletsky A.V."/>
            <person name="Naumoff D.G."/>
            <person name="Kulichevskaya I.S."/>
            <person name="Mardanov A.V."/>
            <person name="Ravin N.V."/>
            <person name="Dedysh S.N."/>
        </authorList>
    </citation>
    <scope>NUCLEOTIDE SEQUENCE</scope>
    <source>
        <strain evidence="1">SP2T</strain>
    </source>
</reference>
<dbReference type="PANTHER" id="PTHR33375:SF1">
    <property type="entry name" value="CHROMOSOME-PARTITIONING PROTEIN PARB-RELATED"/>
    <property type="match status" value="1"/>
</dbReference>
<dbReference type="PANTHER" id="PTHR33375">
    <property type="entry name" value="CHROMOSOME-PARTITIONING PROTEIN PARB-RELATED"/>
    <property type="match status" value="1"/>
</dbReference>
<keyword evidence="2" id="KW-1185">Reference proteome</keyword>
<dbReference type="EMBL" id="CP074694">
    <property type="protein sequence ID" value="QVL30809.1"/>
    <property type="molecule type" value="Genomic_DNA"/>
</dbReference>
<dbReference type="KEGG" id="tsph:KIH39_18400"/>
<accession>A0A8E6B3K4</accession>
<gene>
    <name evidence="1" type="ORF">KIH39_18400</name>
</gene>
<proteinExistence type="predicted"/>
<name>A0A8E6B3K4_9BACT</name>
<protein>
    <submittedName>
        <fullName evidence="1">ParB/RepB/Spo0J family partition protein</fullName>
    </submittedName>
</protein>
<dbReference type="GO" id="GO:0007059">
    <property type="term" value="P:chromosome segregation"/>
    <property type="evidence" value="ECO:0007669"/>
    <property type="project" value="TreeGrafter"/>
</dbReference>
<dbReference type="RefSeq" id="WP_213494691.1">
    <property type="nucleotide sequence ID" value="NZ_CP074694.1"/>
</dbReference>
<dbReference type="InterPro" id="IPR036086">
    <property type="entry name" value="ParB/Sulfiredoxin_sf"/>
</dbReference>
<dbReference type="SUPFAM" id="SSF109709">
    <property type="entry name" value="KorB DNA-binding domain-like"/>
    <property type="match status" value="1"/>
</dbReference>
<dbReference type="InterPro" id="IPR050336">
    <property type="entry name" value="Chromosome_partition/occlusion"/>
</dbReference>
<dbReference type="SUPFAM" id="SSF110849">
    <property type="entry name" value="ParB/Sulfiredoxin"/>
    <property type="match status" value="1"/>
</dbReference>
<dbReference type="GO" id="GO:0005694">
    <property type="term" value="C:chromosome"/>
    <property type="evidence" value="ECO:0007669"/>
    <property type="project" value="TreeGrafter"/>
</dbReference>
<sequence>MQPKQEHPLEFGLVDAESLIVDPREAERHLSSPEFPALVESVRRDDILQPPGVLRNLQVAFGTGRVLAKRKARPGERILVCWLQESMSEAQFNLLKWVENMRRQNWTPTEQSDRLFDLKQLHADLNQKQLSDLVGLTPTKISTLLAVFKCAPEVQKLYRENLLTPSDCAELAQLPVEVQRALASQRASGEILNREALKKLRIQHQTSETTTVKSSRVRMQIGGVQILVTGSSVSVEDLSELFKTGLNHCRRAEKMRWDIRTLERVLGDENRKEDPHSEI</sequence>
<dbReference type="Proteomes" id="UP000676194">
    <property type="component" value="Chromosome"/>
</dbReference>
<evidence type="ECO:0000313" key="1">
    <source>
        <dbReference type="EMBL" id="QVL30809.1"/>
    </source>
</evidence>
<dbReference type="Gene3D" id="1.10.10.2830">
    <property type="match status" value="1"/>
</dbReference>
<dbReference type="AlphaFoldDB" id="A0A8E6B3K4"/>
<organism evidence="1 2">
    <name type="scientific">Telmatocola sphagniphila</name>
    <dbReference type="NCBI Taxonomy" id="1123043"/>
    <lineage>
        <taxon>Bacteria</taxon>
        <taxon>Pseudomonadati</taxon>
        <taxon>Planctomycetota</taxon>
        <taxon>Planctomycetia</taxon>
        <taxon>Gemmatales</taxon>
        <taxon>Gemmataceae</taxon>
    </lineage>
</organism>
<evidence type="ECO:0000313" key="2">
    <source>
        <dbReference type="Proteomes" id="UP000676194"/>
    </source>
</evidence>